<feature type="compositionally biased region" description="Acidic residues" evidence="1">
    <location>
        <begin position="26"/>
        <end position="38"/>
    </location>
</feature>
<keyword evidence="2" id="KW-1133">Transmembrane helix</keyword>
<dbReference type="InParanoid" id="A0A0G4E8I3"/>
<proteinExistence type="predicted"/>
<organism evidence="3 4">
    <name type="scientific">Vitrella brassicaformis (strain CCMP3155)</name>
    <dbReference type="NCBI Taxonomy" id="1169540"/>
    <lineage>
        <taxon>Eukaryota</taxon>
        <taxon>Sar</taxon>
        <taxon>Alveolata</taxon>
        <taxon>Colpodellida</taxon>
        <taxon>Vitrellaceae</taxon>
        <taxon>Vitrella</taxon>
    </lineage>
</organism>
<reference evidence="3 4" key="1">
    <citation type="submission" date="2014-11" db="EMBL/GenBank/DDBJ databases">
        <authorList>
            <person name="Zhu J."/>
            <person name="Qi W."/>
            <person name="Song R."/>
        </authorList>
    </citation>
    <scope>NUCLEOTIDE SEQUENCE [LARGE SCALE GENOMIC DNA]</scope>
</reference>
<feature type="compositionally biased region" description="Polar residues" evidence="1">
    <location>
        <begin position="663"/>
        <end position="674"/>
    </location>
</feature>
<evidence type="ECO:0000256" key="2">
    <source>
        <dbReference type="SAM" id="Phobius"/>
    </source>
</evidence>
<feature type="region of interest" description="Disordered" evidence="1">
    <location>
        <begin position="405"/>
        <end position="459"/>
    </location>
</feature>
<feature type="compositionally biased region" description="Low complexity" evidence="1">
    <location>
        <begin position="40"/>
        <end position="54"/>
    </location>
</feature>
<keyword evidence="2" id="KW-0812">Transmembrane</keyword>
<feature type="compositionally biased region" description="Basic and acidic residues" evidence="1">
    <location>
        <begin position="566"/>
        <end position="583"/>
    </location>
</feature>
<protein>
    <submittedName>
        <fullName evidence="3">Uncharacterized protein</fullName>
    </submittedName>
</protein>
<accession>A0A0G4E8I3</accession>
<feature type="region of interest" description="Disordered" evidence="1">
    <location>
        <begin position="540"/>
        <end position="596"/>
    </location>
</feature>
<dbReference type="OrthoDB" id="6149831at2759"/>
<dbReference type="Gene3D" id="3.80.10.10">
    <property type="entry name" value="Ribonuclease Inhibitor"/>
    <property type="match status" value="1"/>
</dbReference>
<keyword evidence="4" id="KW-1185">Reference proteome</keyword>
<dbReference type="EMBL" id="CDMY01000007">
    <property type="protein sequence ID" value="CEL91643.1"/>
    <property type="molecule type" value="Genomic_DNA"/>
</dbReference>
<evidence type="ECO:0000256" key="1">
    <source>
        <dbReference type="SAM" id="MobiDB-lite"/>
    </source>
</evidence>
<keyword evidence="2" id="KW-0472">Membrane</keyword>
<feature type="transmembrane region" description="Helical" evidence="2">
    <location>
        <begin position="283"/>
        <end position="305"/>
    </location>
</feature>
<feature type="compositionally biased region" description="Low complexity" evidence="1">
    <location>
        <begin position="689"/>
        <end position="702"/>
    </location>
</feature>
<evidence type="ECO:0000313" key="4">
    <source>
        <dbReference type="Proteomes" id="UP000041254"/>
    </source>
</evidence>
<dbReference type="Proteomes" id="UP000041254">
    <property type="component" value="Unassembled WGS sequence"/>
</dbReference>
<evidence type="ECO:0000313" key="3">
    <source>
        <dbReference type="EMBL" id="CEL91643.1"/>
    </source>
</evidence>
<feature type="region of interest" description="Disordered" evidence="1">
    <location>
        <begin position="1"/>
        <end position="71"/>
    </location>
</feature>
<feature type="region of interest" description="Disordered" evidence="1">
    <location>
        <begin position="636"/>
        <end position="738"/>
    </location>
</feature>
<name>A0A0G4E8I3_VITBC</name>
<dbReference type="SUPFAM" id="SSF52058">
    <property type="entry name" value="L domain-like"/>
    <property type="match status" value="1"/>
</dbReference>
<dbReference type="VEuPathDB" id="CryptoDB:Vbra_10803"/>
<feature type="transmembrane region" description="Helical" evidence="2">
    <location>
        <begin position="183"/>
        <end position="202"/>
    </location>
</feature>
<dbReference type="AlphaFoldDB" id="A0A0G4E8I3"/>
<feature type="compositionally biased region" description="Acidic residues" evidence="1">
    <location>
        <begin position="636"/>
        <end position="645"/>
    </location>
</feature>
<feature type="transmembrane region" description="Helical" evidence="2">
    <location>
        <begin position="349"/>
        <end position="375"/>
    </location>
</feature>
<feature type="compositionally biased region" description="Polar residues" evidence="1">
    <location>
        <begin position="540"/>
        <end position="562"/>
    </location>
</feature>
<feature type="compositionally biased region" description="Basic and acidic residues" evidence="1">
    <location>
        <begin position="676"/>
        <end position="687"/>
    </location>
</feature>
<feature type="transmembrane region" description="Helical" evidence="2">
    <location>
        <begin position="312"/>
        <end position="329"/>
    </location>
</feature>
<sequence length="1028" mass="114999">MENVIEEGSPEVHITPSPLTPVAESSENDEEKQQEENGDASSRSRSPSAVACAADEATSVHASRRPTLAAAPTSDKVDDLILTHLRGSELAAPADEYETRVKMGDVITLVNVMLWLIIAMIGVLALCHGYGENLVSLESTLQDEEGRLLYPSFEAFLEANSRVSDDEVRLVNRRENKSPRRGTFTLIWGLIVLASICLICSVGDKKAHIKSVCAVVYACFAAYAWLETYHETLELQKVESAGRLFWLSFLTVETITLTAQHYRFVLYSGWDLTTASEAPALQAWIYLSLGTIMAVHALLIVIFVWLNKRGMAIIMSVITSITYALHAMNTYTEGNFRLSAFVGLKSNSVLIFLTSVMPLLTALWGLRTLDALLILKGYYDYRKKAEYMRRVQSAKRFHYHRTEEAFEDIEEPEQQNGSEPEEEAHSPEDEETESPTHKERSSRTPSGSKPPPRRTSFAPVVMERLYDVSLSSSPSHRSEAEADVRIIREDELFDGASPEVELESAVKEPHENTDVSPAKNTARRLSFSTRVAATQDFTSPVIDQQDLSPLTGRHSSSPSRRTFTFGKRESNAGRRESNTEARTPRTRQSIVQAGRRRSSLLAGLANVRNKIVPERLVSQLSIITGIDHEINEVIDSDAESPDAESPESATTTAPIDGVRRIRSMQSRRVSQNPPSADDKNTTEKDASGEDTTTPETAETPDASPMRRRLTPPAIPAIASGEIPLPPQRSTTKGVRIGPLPSRQRMSILSTFFRPPRALSTMTDGEEETKGTPVWSIQALITSASVRTSSILSVAARRFTHRDWIAYDRSLAFRLSIIWCILCWSVWIFSICQRTRASWVCAEIRGWHLCGWRTFPSFGNTFRTDWHPCNCRYVLTRRFDEGELLDESISSFSTLEGIGIDFALDGPLNMNVTRINPDVHKQLFLKAIIWHRTGVTELPPEWCDTQLTFTYAAANKIEKIPDCVGRMTHLRELDLRGNALKSIPYSIADIAVRDDFRLRLSQTPVCSPANDWKLNDPAHPQKVKIGRMF</sequence>
<feature type="transmembrane region" description="Helical" evidence="2">
    <location>
        <begin position="106"/>
        <end position="131"/>
    </location>
</feature>
<dbReference type="PhylomeDB" id="A0A0G4E8I3"/>
<gene>
    <name evidence="3" type="ORF">Vbra_10803</name>
</gene>
<dbReference type="InterPro" id="IPR032675">
    <property type="entry name" value="LRR_dom_sf"/>
</dbReference>